<gene>
    <name evidence="2" type="ORF">J2Z66_003986</name>
</gene>
<protein>
    <recommendedName>
        <fullName evidence="4">Lipoprotein</fullName>
    </recommendedName>
</protein>
<sequence>MHRLSAIAMAMVISISLTACSAGTLKMDQAGSQGAGTSVTPAAPLTEEESKTIIENRIKETIEAFQLKDMKKITAIVHPEKGVQFSPYAHIDPDKDVRVQAGELEELWNNTAAKKVWGQYDGSGEPIELSFADYYQKFIYDHDYVKAPKIGYNKTLGVSTTVNNIFTLYPKDSFITVEYHFEGFDKQYAGMDWASLRLVYEYNEGELYLVAVVHDQWTT</sequence>
<organism evidence="2 3">
    <name type="scientific">Paenibacillus eucommiae</name>
    <dbReference type="NCBI Taxonomy" id="1355755"/>
    <lineage>
        <taxon>Bacteria</taxon>
        <taxon>Bacillati</taxon>
        <taxon>Bacillota</taxon>
        <taxon>Bacilli</taxon>
        <taxon>Bacillales</taxon>
        <taxon>Paenibacillaceae</taxon>
        <taxon>Paenibacillus</taxon>
    </lineage>
</organism>
<keyword evidence="3" id="KW-1185">Reference proteome</keyword>
<evidence type="ECO:0000313" key="2">
    <source>
        <dbReference type="EMBL" id="MBP1992378.1"/>
    </source>
</evidence>
<proteinExistence type="predicted"/>
<dbReference type="RefSeq" id="WP_209973336.1">
    <property type="nucleotide sequence ID" value="NZ_JAGGLB010000013.1"/>
</dbReference>
<feature type="chain" id="PRO_5046858192" description="Lipoprotein" evidence="1">
    <location>
        <begin position="22"/>
        <end position="219"/>
    </location>
</feature>
<name>A0ABS4IXR2_9BACL</name>
<dbReference type="PROSITE" id="PS51257">
    <property type="entry name" value="PROKAR_LIPOPROTEIN"/>
    <property type="match status" value="1"/>
</dbReference>
<accession>A0ABS4IXR2</accession>
<feature type="signal peptide" evidence="1">
    <location>
        <begin position="1"/>
        <end position="21"/>
    </location>
</feature>
<dbReference type="EMBL" id="JAGGLB010000013">
    <property type="protein sequence ID" value="MBP1992378.1"/>
    <property type="molecule type" value="Genomic_DNA"/>
</dbReference>
<comment type="caution">
    <text evidence="2">The sequence shown here is derived from an EMBL/GenBank/DDBJ whole genome shotgun (WGS) entry which is preliminary data.</text>
</comment>
<evidence type="ECO:0000256" key="1">
    <source>
        <dbReference type="SAM" id="SignalP"/>
    </source>
</evidence>
<keyword evidence="1" id="KW-0732">Signal</keyword>
<evidence type="ECO:0000313" key="3">
    <source>
        <dbReference type="Proteomes" id="UP001519287"/>
    </source>
</evidence>
<evidence type="ECO:0008006" key="4">
    <source>
        <dbReference type="Google" id="ProtNLM"/>
    </source>
</evidence>
<reference evidence="2 3" key="1">
    <citation type="submission" date="2021-03" db="EMBL/GenBank/DDBJ databases">
        <title>Genomic Encyclopedia of Type Strains, Phase IV (KMG-IV): sequencing the most valuable type-strain genomes for metagenomic binning, comparative biology and taxonomic classification.</title>
        <authorList>
            <person name="Goeker M."/>
        </authorList>
    </citation>
    <scope>NUCLEOTIDE SEQUENCE [LARGE SCALE GENOMIC DNA]</scope>
    <source>
        <strain evidence="2 3">DSM 26048</strain>
    </source>
</reference>
<dbReference type="Proteomes" id="UP001519287">
    <property type="component" value="Unassembled WGS sequence"/>
</dbReference>